<dbReference type="RefSeq" id="WP_211936706.1">
    <property type="nucleotide sequence ID" value="NZ_CP073078.1"/>
</dbReference>
<dbReference type="GO" id="GO:0009117">
    <property type="term" value="P:nucleotide metabolic process"/>
    <property type="evidence" value="ECO:0007669"/>
    <property type="project" value="UniProtKB-KW"/>
</dbReference>
<reference evidence="5" key="1">
    <citation type="submission" date="2021-04" db="EMBL/GenBank/DDBJ databases">
        <title>The complete genome sequence of Caulobacter sp. S6.</title>
        <authorList>
            <person name="Tang Y."/>
            <person name="Ouyang W."/>
            <person name="Liu Q."/>
            <person name="Huang B."/>
            <person name="Guo Z."/>
            <person name="Lei P."/>
        </authorList>
    </citation>
    <scope>NUCLEOTIDE SEQUENCE</scope>
    <source>
        <strain evidence="5">S6</strain>
    </source>
</reference>
<comment type="similarity">
    <text evidence="4">Belongs to the Maf family.</text>
</comment>
<evidence type="ECO:0000256" key="3">
    <source>
        <dbReference type="ARBA" id="ARBA00023080"/>
    </source>
</evidence>
<keyword evidence="4" id="KW-0963">Cytoplasm</keyword>
<evidence type="ECO:0000256" key="2">
    <source>
        <dbReference type="ARBA" id="ARBA00022801"/>
    </source>
</evidence>
<evidence type="ECO:0000313" key="6">
    <source>
        <dbReference type="Proteomes" id="UP000676409"/>
    </source>
</evidence>
<dbReference type="KEGG" id="caul:KCG34_16415"/>
<name>A0A975ITN5_9CAUL</name>
<dbReference type="AlphaFoldDB" id="A0A975ITN5"/>
<evidence type="ECO:0000256" key="1">
    <source>
        <dbReference type="ARBA" id="ARBA00001968"/>
    </source>
</evidence>
<comment type="function">
    <text evidence="4">Nucleoside triphosphate pyrophosphatase. May have a dual role in cell division arrest and in preventing the incorporation of modified nucleotides into cellular nucleic acids.</text>
</comment>
<dbReference type="EMBL" id="CP073078">
    <property type="protein sequence ID" value="QUD86654.1"/>
    <property type="molecule type" value="Genomic_DNA"/>
</dbReference>
<accession>A0A975ITN5</accession>
<organism evidence="5 6">
    <name type="scientific">Phenylobacterium montanum</name>
    <dbReference type="NCBI Taxonomy" id="2823693"/>
    <lineage>
        <taxon>Bacteria</taxon>
        <taxon>Pseudomonadati</taxon>
        <taxon>Pseudomonadota</taxon>
        <taxon>Alphaproteobacteria</taxon>
        <taxon>Caulobacterales</taxon>
        <taxon>Caulobacteraceae</taxon>
        <taxon>Phenylobacterium</taxon>
    </lineage>
</organism>
<dbReference type="Pfam" id="PF02545">
    <property type="entry name" value="Maf"/>
    <property type="match status" value="1"/>
</dbReference>
<sequence length="197" mass="20832">MKPVVLASQSQSRAALLSAAGVVFSKVSSGVDEDAIKQRMLAECAGPKAIAEALGEAKAVAVSNKTTGLVIGADQTLDLAGELFDKAANVDEARQRLVAMRGRTHQLHGGLVVAEEGRVVWRHAESSTLTMRDFSDAFLDAYLARHGQAVLSSVGCYHLEGAGAQLFERIEGDYFAILGLPLLPLLAFLREQGAIAS</sequence>
<comment type="catalytic activity">
    <reaction evidence="4">
        <text>a 2'-deoxyribonucleoside 5'-triphosphate + H2O = a 2'-deoxyribonucleoside 5'-phosphate + diphosphate + H(+)</text>
        <dbReference type="Rhea" id="RHEA:44644"/>
        <dbReference type="ChEBI" id="CHEBI:15377"/>
        <dbReference type="ChEBI" id="CHEBI:15378"/>
        <dbReference type="ChEBI" id="CHEBI:33019"/>
        <dbReference type="ChEBI" id="CHEBI:61560"/>
        <dbReference type="ChEBI" id="CHEBI:65317"/>
        <dbReference type="EC" id="3.6.1.9"/>
    </reaction>
</comment>
<dbReference type="InterPro" id="IPR003697">
    <property type="entry name" value="Maf-like"/>
</dbReference>
<dbReference type="SUPFAM" id="SSF52972">
    <property type="entry name" value="ITPase-like"/>
    <property type="match status" value="1"/>
</dbReference>
<proteinExistence type="inferred from homology"/>
<dbReference type="GO" id="GO:0005737">
    <property type="term" value="C:cytoplasm"/>
    <property type="evidence" value="ECO:0007669"/>
    <property type="project" value="UniProtKB-SubCell"/>
</dbReference>
<gene>
    <name evidence="5" type="ORF">KCG34_16415</name>
</gene>
<evidence type="ECO:0000313" key="5">
    <source>
        <dbReference type="EMBL" id="QUD86654.1"/>
    </source>
</evidence>
<dbReference type="HAMAP" id="MF_00528">
    <property type="entry name" value="Maf"/>
    <property type="match status" value="1"/>
</dbReference>
<comment type="cofactor">
    <cofactor evidence="1 4">
        <name>a divalent metal cation</name>
        <dbReference type="ChEBI" id="CHEBI:60240"/>
    </cofactor>
</comment>
<dbReference type="Proteomes" id="UP000676409">
    <property type="component" value="Chromosome"/>
</dbReference>
<dbReference type="CDD" id="cd00555">
    <property type="entry name" value="Maf"/>
    <property type="match status" value="1"/>
</dbReference>
<protein>
    <recommendedName>
        <fullName evidence="4">Nucleoside triphosphate pyrophosphatase</fullName>
        <ecNumber evidence="4">3.6.1.9</ecNumber>
    </recommendedName>
    <alternativeName>
        <fullName evidence="4">Nucleotide pyrophosphatase</fullName>
        <shortName evidence="4">Nucleotide PPase</shortName>
    </alternativeName>
</protein>
<dbReference type="PANTHER" id="PTHR43213:SF5">
    <property type="entry name" value="BIFUNCTIONAL DTTP_UTP PYROPHOSPHATASE_METHYLTRANSFERASE PROTEIN-RELATED"/>
    <property type="match status" value="1"/>
</dbReference>
<evidence type="ECO:0000256" key="4">
    <source>
        <dbReference type="HAMAP-Rule" id="MF_00528"/>
    </source>
</evidence>
<dbReference type="EC" id="3.6.1.9" evidence="4"/>
<comment type="caution">
    <text evidence="4">Lacks conserved residue(s) required for the propagation of feature annotation.</text>
</comment>
<dbReference type="PIRSF" id="PIRSF006305">
    <property type="entry name" value="Maf"/>
    <property type="match status" value="1"/>
</dbReference>
<feature type="active site" description="Proton acceptor" evidence="4">
    <location>
        <position position="74"/>
    </location>
</feature>
<comment type="subcellular location">
    <subcellularLocation>
        <location evidence="4">Cytoplasm</location>
    </subcellularLocation>
</comment>
<keyword evidence="6" id="KW-1185">Reference proteome</keyword>
<keyword evidence="3 4" id="KW-0546">Nucleotide metabolism</keyword>
<dbReference type="Gene3D" id="3.90.950.10">
    <property type="match status" value="1"/>
</dbReference>
<keyword evidence="2 4" id="KW-0378">Hydrolase</keyword>
<dbReference type="GO" id="GO:0047429">
    <property type="term" value="F:nucleoside triphosphate diphosphatase activity"/>
    <property type="evidence" value="ECO:0007669"/>
    <property type="project" value="UniProtKB-EC"/>
</dbReference>
<dbReference type="PANTHER" id="PTHR43213">
    <property type="entry name" value="BIFUNCTIONAL DTTP/UTP PYROPHOSPHATASE/METHYLTRANSFERASE PROTEIN-RELATED"/>
    <property type="match status" value="1"/>
</dbReference>
<comment type="catalytic activity">
    <reaction evidence="4">
        <text>a ribonucleoside 5'-triphosphate + H2O = a ribonucleoside 5'-phosphate + diphosphate + H(+)</text>
        <dbReference type="Rhea" id="RHEA:23996"/>
        <dbReference type="ChEBI" id="CHEBI:15377"/>
        <dbReference type="ChEBI" id="CHEBI:15378"/>
        <dbReference type="ChEBI" id="CHEBI:33019"/>
        <dbReference type="ChEBI" id="CHEBI:58043"/>
        <dbReference type="ChEBI" id="CHEBI:61557"/>
        <dbReference type="EC" id="3.6.1.9"/>
    </reaction>
</comment>
<dbReference type="InterPro" id="IPR029001">
    <property type="entry name" value="ITPase-like_fam"/>
</dbReference>